<dbReference type="WBParaSite" id="nRc.2.0.1.t28770-RA">
    <property type="protein sequence ID" value="nRc.2.0.1.t28770-RA"/>
    <property type="gene ID" value="nRc.2.0.1.g28770"/>
</dbReference>
<reference evidence="3" key="1">
    <citation type="submission" date="2022-11" db="UniProtKB">
        <authorList>
            <consortium name="WormBaseParasite"/>
        </authorList>
    </citation>
    <scope>IDENTIFICATION</scope>
</reference>
<dbReference type="AlphaFoldDB" id="A0A915JR69"/>
<dbReference type="InterPro" id="IPR041679">
    <property type="entry name" value="DNA2/NAM7-like_C"/>
</dbReference>
<proteinExistence type="predicted"/>
<evidence type="ECO:0000259" key="1">
    <source>
        <dbReference type="Pfam" id="PF13087"/>
    </source>
</evidence>
<evidence type="ECO:0000313" key="2">
    <source>
        <dbReference type="Proteomes" id="UP000887565"/>
    </source>
</evidence>
<organism evidence="2 3">
    <name type="scientific">Romanomermis culicivorax</name>
    <name type="common">Nematode worm</name>
    <dbReference type="NCBI Taxonomy" id="13658"/>
    <lineage>
        <taxon>Eukaryota</taxon>
        <taxon>Metazoa</taxon>
        <taxon>Ecdysozoa</taxon>
        <taxon>Nematoda</taxon>
        <taxon>Enoplea</taxon>
        <taxon>Dorylaimia</taxon>
        <taxon>Mermithida</taxon>
        <taxon>Mermithoidea</taxon>
        <taxon>Mermithidae</taxon>
        <taxon>Romanomermis</taxon>
    </lineage>
</organism>
<evidence type="ECO:0000313" key="3">
    <source>
        <dbReference type="WBParaSite" id="nRc.2.0.1.t28770-RA"/>
    </source>
</evidence>
<accession>A0A915JR69</accession>
<dbReference type="Pfam" id="PF13087">
    <property type="entry name" value="AAA_12"/>
    <property type="match status" value="1"/>
</dbReference>
<name>A0A915JR69_ROMCU</name>
<feature type="domain" description="DNA2/NAM7 helicase-like C-terminal" evidence="1">
    <location>
        <begin position="160"/>
        <end position="210"/>
    </location>
</feature>
<dbReference type="Gene3D" id="3.40.50.300">
    <property type="entry name" value="P-loop containing nucleotide triphosphate hydrolases"/>
    <property type="match status" value="1"/>
</dbReference>
<dbReference type="Proteomes" id="UP000887565">
    <property type="component" value="Unplaced"/>
</dbReference>
<keyword evidence="2" id="KW-1185">Reference proteome</keyword>
<protein>
    <submittedName>
        <fullName evidence="3">DNA2/NAM7 helicase-like C-terminal domain-containing protein</fullName>
    </submittedName>
</protein>
<sequence>MAPKQVPFDPDAEEEDNADDKLEWDQDTANALGKFVQLSCKLGHKKCNILWKGDEMALQRTLNCLKTIEHLSMVDSNTAMWCLKLKEKETGNLYIHKPMRMPLWPLNETVSQISKLIPYLLIRRKFCNPTAICQYHDFAVNCNDMFNSGQLNGAQKYSVRLSETNYLSIIQVTLLEGQESDIVIYNVLQSNRYLTMGFLEKVKRLNVAIS</sequence>
<dbReference type="InterPro" id="IPR027417">
    <property type="entry name" value="P-loop_NTPase"/>
</dbReference>